<feature type="compositionally biased region" description="Acidic residues" evidence="1">
    <location>
        <begin position="304"/>
        <end position="314"/>
    </location>
</feature>
<feature type="compositionally biased region" description="Basic and acidic residues" evidence="1">
    <location>
        <begin position="743"/>
        <end position="756"/>
    </location>
</feature>
<feature type="region of interest" description="Disordered" evidence="1">
    <location>
        <begin position="1"/>
        <end position="214"/>
    </location>
</feature>
<feature type="compositionally biased region" description="Low complexity" evidence="1">
    <location>
        <begin position="452"/>
        <end position="467"/>
    </location>
</feature>
<feature type="compositionally biased region" description="Low complexity" evidence="1">
    <location>
        <begin position="726"/>
        <end position="738"/>
    </location>
</feature>
<evidence type="ECO:0000256" key="1">
    <source>
        <dbReference type="SAM" id="MobiDB-lite"/>
    </source>
</evidence>
<dbReference type="OrthoDB" id="5244706at2759"/>
<feature type="compositionally biased region" description="Acidic residues" evidence="1">
    <location>
        <begin position="177"/>
        <end position="193"/>
    </location>
</feature>
<feature type="region of interest" description="Disordered" evidence="1">
    <location>
        <begin position="275"/>
        <end position="388"/>
    </location>
</feature>
<evidence type="ECO:0000313" key="2">
    <source>
        <dbReference type="EMBL" id="OAA65795.1"/>
    </source>
</evidence>
<feature type="compositionally biased region" description="Gly residues" evidence="1">
    <location>
        <begin position="78"/>
        <end position="95"/>
    </location>
</feature>
<dbReference type="Proteomes" id="UP000076874">
    <property type="component" value="Unassembled WGS sequence"/>
</dbReference>
<reference evidence="2 3" key="1">
    <citation type="journal article" date="2016" name="Genome Biol. Evol.">
        <title>Divergent and convergent evolution of fungal pathogenicity.</title>
        <authorList>
            <person name="Shang Y."/>
            <person name="Xiao G."/>
            <person name="Zheng P."/>
            <person name="Cen K."/>
            <person name="Zhan S."/>
            <person name="Wang C."/>
        </authorList>
    </citation>
    <scope>NUCLEOTIDE SEQUENCE [LARGE SCALE GENOMIC DNA]</scope>
    <source>
        <strain evidence="2 3">RCEF 264</strain>
    </source>
</reference>
<feature type="region of interest" description="Disordered" evidence="1">
    <location>
        <begin position="722"/>
        <end position="764"/>
    </location>
</feature>
<proteinExistence type="predicted"/>
<feature type="compositionally biased region" description="Gly residues" evidence="1">
    <location>
        <begin position="132"/>
        <end position="147"/>
    </location>
</feature>
<gene>
    <name evidence="2" type="ORF">SPI_02582</name>
</gene>
<feature type="compositionally biased region" description="Basic and acidic residues" evidence="1">
    <location>
        <begin position="103"/>
        <end position="115"/>
    </location>
</feature>
<evidence type="ECO:0000313" key="3">
    <source>
        <dbReference type="Proteomes" id="UP000076874"/>
    </source>
</evidence>
<feature type="compositionally biased region" description="Polar residues" evidence="1">
    <location>
        <begin position="629"/>
        <end position="639"/>
    </location>
</feature>
<dbReference type="EMBL" id="AZHD01000003">
    <property type="protein sequence ID" value="OAA65795.1"/>
    <property type="molecule type" value="Genomic_DNA"/>
</dbReference>
<keyword evidence="3" id="KW-1185">Reference proteome</keyword>
<feature type="region of interest" description="Disordered" evidence="1">
    <location>
        <begin position="442"/>
        <end position="471"/>
    </location>
</feature>
<feature type="region of interest" description="Disordered" evidence="1">
    <location>
        <begin position="603"/>
        <end position="639"/>
    </location>
</feature>
<protein>
    <submittedName>
        <fullName evidence="2">Uncharacterized protein</fullName>
    </submittedName>
</protein>
<comment type="caution">
    <text evidence="2">The sequence shown here is derived from an EMBL/GenBank/DDBJ whole genome shotgun (WGS) entry which is preliminary data.</text>
</comment>
<feature type="compositionally biased region" description="Basic and acidic residues" evidence="1">
    <location>
        <begin position="1"/>
        <end position="19"/>
    </location>
</feature>
<accession>A0A167Y3Q4</accession>
<dbReference type="STRING" id="1081102.A0A167Y3Q4"/>
<sequence>MSRFYAHRDRDRDLDRDDASDYVASLYQQAPRPPLSSTGAPFSPPASPTYEFTPRQQQRMWPGRPHGVGSYEERERAIGGGGAGGGGGGGGGFGSSRGAIPIRVRERTHSGDYDMHGSASPRTPTFSDPRGLGAGSTVGGGGGGGSAGRRERTLLGQSPRYESWSSAQQRRRGNGHDDDDDDDDDDNDEDDDEGQRPSRETEHERDRASCRQRMRYATQGYAKRLRSYLEPVLHSPPAMDHAVEIFAKLEKDSRYLSRSAGVLLETLAAVADDVASSTEGGNGTGLDDPATDSEFTGESSSSALEDDDSDDDDDDRARNAADSTDSDDNVWPGSGAYGDGDVAGTIPNFSRRPSAVRRDSDNMGVGGRRRSSNVTATGNESGGRGDDAAAYLRKKGGATSAPFMHWGGFQPYALSKEPDALNDRRKSYLALVQIVGVNMPSAVGGGDDDDGASGSAKSRSKASAGRKQTASRLSPTKGLLVELLRVLQPRDYRAYFRAATARVILLPDTGTLRHPEERVLESLERQLLLATSGLVGTASSSSTPPPPMMACLTYTSTSNYGSVTLYRLEMAPAREGGGSDWPRRLHPVCSMTAVPKELLRRTARSMAPSRRTVLKMQSTRGGGDGGGKNNQSKDGTNTKTARLRWVSLPADTTAVPGLGYSPNVGRAALSPGLCEALAIEADDLKIAAGTSANMVNATVPAMLAWLHVRAAYLTGVELEGTEIQRGSSSSKDTGSGRSNESSFSRDKGRNRDRDDASTSAAVPQRARIRRIVRWKRGPAPVEHEGRDPCIVVLHPSRGEWVTAPVYWTEAKD</sequence>
<organism evidence="2 3">
    <name type="scientific">Niveomyces insectorum RCEF 264</name>
    <dbReference type="NCBI Taxonomy" id="1081102"/>
    <lineage>
        <taxon>Eukaryota</taxon>
        <taxon>Fungi</taxon>
        <taxon>Dikarya</taxon>
        <taxon>Ascomycota</taxon>
        <taxon>Pezizomycotina</taxon>
        <taxon>Sordariomycetes</taxon>
        <taxon>Hypocreomycetidae</taxon>
        <taxon>Hypocreales</taxon>
        <taxon>Cordycipitaceae</taxon>
        <taxon>Niveomyces</taxon>
    </lineage>
</organism>
<name>A0A167Y3Q4_9HYPO</name>
<dbReference type="AlphaFoldDB" id="A0A167Y3Q4"/>
<feature type="compositionally biased region" description="Basic and acidic residues" evidence="1">
    <location>
        <begin position="194"/>
        <end position="209"/>
    </location>
</feature>